<dbReference type="EMBL" id="BMMP01000023">
    <property type="protein sequence ID" value="GGO57080.1"/>
    <property type="molecule type" value="Genomic_DNA"/>
</dbReference>
<reference evidence="4" key="1">
    <citation type="journal article" date="2019" name="Int. J. Syst. Evol. Microbiol.">
        <title>The Global Catalogue of Microorganisms (GCM) 10K type strain sequencing project: providing services to taxonomists for standard genome sequencing and annotation.</title>
        <authorList>
            <consortium name="The Broad Institute Genomics Platform"/>
            <consortium name="The Broad Institute Genome Sequencing Center for Infectious Disease"/>
            <person name="Wu L."/>
            <person name="Ma J."/>
        </authorList>
    </citation>
    <scope>NUCLEOTIDE SEQUENCE [LARGE SCALE GENOMIC DNA]</scope>
    <source>
        <strain evidence="4">CGMCC 4.7178</strain>
    </source>
</reference>
<evidence type="ECO:0000256" key="1">
    <source>
        <dbReference type="SAM" id="MobiDB-lite"/>
    </source>
</evidence>
<accession>A0ABQ2MS50</accession>
<proteinExistence type="predicted"/>
<name>A0ABQ2MS50_9ACTN</name>
<gene>
    <name evidence="3" type="ORF">GCM10012287_52130</name>
</gene>
<protein>
    <submittedName>
        <fullName evidence="3">Uncharacterized protein</fullName>
    </submittedName>
</protein>
<comment type="caution">
    <text evidence="3">The sequence shown here is derived from an EMBL/GenBank/DDBJ whole genome shotgun (WGS) entry which is preliminary data.</text>
</comment>
<dbReference type="Proteomes" id="UP000631535">
    <property type="component" value="Unassembled WGS sequence"/>
</dbReference>
<evidence type="ECO:0000313" key="4">
    <source>
        <dbReference type="Proteomes" id="UP000631535"/>
    </source>
</evidence>
<dbReference type="RefSeq" id="WP_189039642.1">
    <property type="nucleotide sequence ID" value="NZ_BMMP01000023.1"/>
</dbReference>
<keyword evidence="2" id="KW-0732">Signal</keyword>
<evidence type="ECO:0000256" key="2">
    <source>
        <dbReference type="SAM" id="SignalP"/>
    </source>
</evidence>
<feature type="region of interest" description="Disordered" evidence="1">
    <location>
        <begin position="33"/>
        <end position="63"/>
    </location>
</feature>
<feature type="signal peptide" evidence="2">
    <location>
        <begin position="1"/>
        <end position="25"/>
    </location>
</feature>
<feature type="chain" id="PRO_5047321077" evidence="2">
    <location>
        <begin position="26"/>
        <end position="158"/>
    </location>
</feature>
<organism evidence="3 4">
    <name type="scientific">Streptomyces daqingensis</name>
    <dbReference type="NCBI Taxonomy" id="1472640"/>
    <lineage>
        <taxon>Bacteria</taxon>
        <taxon>Bacillati</taxon>
        <taxon>Actinomycetota</taxon>
        <taxon>Actinomycetes</taxon>
        <taxon>Kitasatosporales</taxon>
        <taxon>Streptomycetaceae</taxon>
        <taxon>Streptomyces</taxon>
    </lineage>
</organism>
<evidence type="ECO:0000313" key="3">
    <source>
        <dbReference type="EMBL" id="GGO57080.1"/>
    </source>
</evidence>
<feature type="compositionally biased region" description="Low complexity" evidence="1">
    <location>
        <begin position="33"/>
        <end position="50"/>
    </location>
</feature>
<sequence length="158" mass="16949">MIKVKTTTVALTTVAALLATGGAAAAVATSDSDADPAAAGTSGTQAQAAKTAKHAPKGDGAKHLCKRAPKIDKRIDRVLRRLDGDVKKRGSLERLEKRISNAKKAGHDDVAKFLGERLKDRRALGPRLEDRQKDLADLRKWCAEQTAEQKDEKEADKG</sequence>
<keyword evidence="4" id="KW-1185">Reference proteome</keyword>